<dbReference type="InterPro" id="IPR037379">
    <property type="entry name" value="WDR74/Nsa1"/>
</dbReference>
<dbReference type="InterPro" id="IPR036322">
    <property type="entry name" value="WD40_repeat_dom_sf"/>
</dbReference>
<evidence type="ECO:0000256" key="3">
    <source>
        <dbReference type="ARBA" id="ARBA00011187"/>
    </source>
</evidence>
<evidence type="ECO:0000256" key="4">
    <source>
        <dbReference type="ARBA" id="ARBA00014234"/>
    </source>
</evidence>
<dbReference type="HOGENOM" id="CLU_033769_1_0_1"/>
<evidence type="ECO:0000313" key="6">
    <source>
        <dbReference type="EMBL" id="KIK59864.1"/>
    </source>
</evidence>
<dbReference type="GO" id="GO:0042273">
    <property type="term" value="P:ribosomal large subunit biogenesis"/>
    <property type="evidence" value="ECO:0007669"/>
    <property type="project" value="InterPro"/>
</dbReference>
<sequence>MFVIGDELGAIKILCQDNSAPEAKSNLRIVRPGSSRNASVQVLSARATMVMCLLTNTLSKLTVQEVQLAAGYSNGTTELFTISEDDTIKSLQQWTESRLKNGQRYIGLHCSEKSVSFFNFFNLTIAQPSYEYRHVFSCTSNGALSMRPVEQESLDSPTFLNTSLPTRLCDWRLSDSLDTFAYGGDEVDISVWNTERAFRNPPADITTSKRKRNNTLFEAEIWRAKNAPNDHLGLRQPIRTTTLSYLFSSSEHLLAGTQLGSVRRYDTRAARKPVSDWKIAKTGGIEALAQGFNQHDSGSNLFSLDLRNGRISYSYKGLAGAVTSIAPSPAHMVSVARDRYCRIHSTFPPPHQPGQRQEHKGEVMERIFTKSMPTVVVWNGDRSSGDPAAVIHSHVDDNEDEIWDNMEDVEDEVQSKTKKRRKN</sequence>
<protein>
    <recommendedName>
        <fullName evidence="4">Ribosome biogenesis protein NSA1</fullName>
    </recommendedName>
</protein>
<reference evidence="6 7" key="1">
    <citation type="submission" date="2014-04" db="EMBL/GenBank/DDBJ databases">
        <title>Evolutionary Origins and Diversification of the Mycorrhizal Mutualists.</title>
        <authorList>
            <consortium name="DOE Joint Genome Institute"/>
            <consortium name="Mycorrhizal Genomics Consortium"/>
            <person name="Kohler A."/>
            <person name="Kuo A."/>
            <person name="Nagy L.G."/>
            <person name="Floudas D."/>
            <person name="Copeland A."/>
            <person name="Barry K.W."/>
            <person name="Cichocki N."/>
            <person name="Veneault-Fourrey C."/>
            <person name="LaButti K."/>
            <person name="Lindquist E.A."/>
            <person name="Lipzen A."/>
            <person name="Lundell T."/>
            <person name="Morin E."/>
            <person name="Murat C."/>
            <person name="Riley R."/>
            <person name="Ohm R."/>
            <person name="Sun H."/>
            <person name="Tunlid A."/>
            <person name="Henrissat B."/>
            <person name="Grigoriev I.V."/>
            <person name="Hibbett D.S."/>
            <person name="Martin F."/>
        </authorList>
    </citation>
    <scope>NUCLEOTIDE SEQUENCE [LARGE SCALE GENOMIC DNA]</scope>
    <source>
        <strain evidence="6 7">FD-317 M1</strain>
    </source>
</reference>
<name>A0A0D0CBJ5_9AGAR</name>
<dbReference type="EMBL" id="KN834778">
    <property type="protein sequence ID" value="KIK59864.1"/>
    <property type="molecule type" value="Genomic_DNA"/>
</dbReference>
<dbReference type="InterPro" id="IPR015943">
    <property type="entry name" value="WD40/YVTN_repeat-like_dom_sf"/>
</dbReference>
<evidence type="ECO:0000256" key="2">
    <source>
        <dbReference type="ARBA" id="ARBA00007861"/>
    </source>
</evidence>
<keyword evidence="7" id="KW-1185">Reference proteome</keyword>
<dbReference type="Proteomes" id="UP000053593">
    <property type="component" value="Unassembled WGS sequence"/>
</dbReference>
<dbReference type="AlphaFoldDB" id="A0A0D0CBJ5"/>
<comment type="subunit">
    <text evidence="3">Component of the pre-66S ribosomal particle.</text>
</comment>
<feature type="compositionally biased region" description="Acidic residues" evidence="5">
    <location>
        <begin position="399"/>
        <end position="412"/>
    </location>
</feature>
<dbReference type="GO" id="GO:0005730">
    <property type="term" value="C:nucleolus"/>
    <property type="evidence" value="ECO:0007669"/>
    <property type="project" value="InterPro"/>
</dbReference>
<evidence type="ECO:0000313" key="7">
    <source>
        <dbReference type="Proteomes" id="UP000053593"/>
    </source>
</evidence>
<organism evidence="6 7">
    <name type="scientific">Collybiopsis luxurians FD-317 M1</name>
    <dbReference type="NCBI Taxonomy" id="944289"/>
    <lineage>
        <taxon>Eukaryota</taxon>
        <taxon>Fungi</taxon>
        <taxon>Dikarya</taxon>
        <taxon>Basidiomycota</taxon>
        <taxon>Agaricomycotina</taxon>
        <taxon>Agaricomycetes</taxon>
        <taxon>Agaricomycetidae</taxon>
        <taxon>Agaricales</taxon>
        <taxon>Marasmiineae</taxon>
        <taxon>Omphalotaceae</taxon>
        <taxon>Collybiopsis</taxon>
        <taxon>Collybiopsis luxurians</taxon>
    </lineage>
</organism>
<comment type="similarity">
    <text evidence="2">Belongs to the NSA1 family.</text>
</comment>
<comment type="function">
    <text evidence="1">Involved in the biogenesis of the 60S ribosomal subunit.</text>
</comment>
<dbReference type="GO" id="GO:0030687">
    <property type="term" value="C:preribosome, large subunit precursor"/>
    <property type="evidence" value="ECO:0007669"/>
    <property type="project" value="TreeGrafter"/>
</dbReference>
<dbReference type="Gene3D" id="2.130.10.10">
    <property type="entry name" value="YVTN repeat-like/Quinoprotein amine dehydrogenase"/>
    <property type="match status" value="1"/>
</dbReference>
<proteinExistence type="inferred from homology"/>
<dbReference type="OrthoDB" id="18388at2759"/>
<gene>
    <name evidence="6" type="ORF">GYMLUDRAFT_245061</name>
</gene>
<accession>A0A0D0CBJ5</accession>
<evidence type="ECO:0000256" key="5">
    <source>
        <dbReference type="SAM" id="MobiDB-lite"/>
    </source>
</evidence>
<feature type="region of interest" description="Disordered" evidence="5">
    <location>
        <begin position="399"/>
        <end position="423"/>
    </location>
</feature>
<dbReference type="SUPFAM" id="SSF50978">
    <property type="entry name" value="WD40 repeat-like"/>
    <property type="match status" value="1"/>
</dbReference>
<evidence type="ECO:0000256" key="1">
    <source>
        <dbReference type="ARBA" id="ARBA00002889"/>
    </source>
</evidence>
<dbReference type="PANTHER" id="PTHR16038:SF4">
    <property type="entry name" value="WD REPEAT-CONTAINING PROTEIN 74"/>
    <property type="match status" value="1"/>
</dbReference>
<dbReference type="PANTHER" id="PTHR16038">
    <property type="entry name" value="NOP SEVEN ASSOCIATED PROTEIN 1"/>
    <property type="match status" value="1"/>
</dbReference>